<dbReference type="RefSeq" id="WP_320234372.1">
    <property type="nucleotide sequence ID" value="NZ_JAVIJF010000012.1"/>
</dbReference>
<evidence type="ECO:0000313" key="2">
    <source>
        <dbReference type="Proteomes" id="UP001276840"/>
    </source>
</evidence>
<evidence type="ECO:0000313" key="1">
    <source>
        <dbReference type="EMBL" id="MDX8526432.1"/>
    </source>
</evidence>
<comment type="caution">
    <text evidence="1">The sequence shown here is derived from an EMBL/GenBank/DDBJ whole genome shotgun (WGS) entry which is preliminary data.</text>
</comment>
<protein>
    <recommendedName>
        <fullName evidence="3">DUF4412 domain-containing protein</fullName>
    </recommendedName>
</protein>
<reference evidence="1 2" key="1">
    <citation type="submission" date="2023-08" db="EMBL/GenBank/DDBJ databases">
        <title>Implementing the SeqCode for naming new Mesorhizobium species isolated from Vachellia karroo root nodules.</title>
        <authorList>
            <person name="Van Lill M."/>
        </authorList>
    </citation>
    <scope>NUCLEOTIDE SEQUENCE [LARGE SCALE GENOMIC DNA]</scope>
    <source>
        <strain evidence="1 2">MSK 1335</strain>
    </source>
</reference>
<gene>
    <name evidence="1" type="ORF">RFM68_18185</name>
</gene>
<proteinExistence type="predicted"/>
<keyword evidence="2" id="KW-1185">Reference proteome</keyword>
<name>A0ABU4ZN22_9HYPH</name>
<dbReference type="EMBL" id="JAVIJF010000012">
    <property type="protein sequence ID" value="MDX8526432.1"/>
    <property type="molecule type" value="Genomic_DNA"/>
</dbReference>
<sequence>MRFLRYFLGMQLAVVAGASIVRAEEMPKPDPSCADVARIYDQFNRPMYYSITTYQLKDDGSLKLFQDLRVVNGHYYTRYSFSEKWLAHGLADFSSMSRMGPVFTSCKLMGKEDNLLHYSATWHEFPYAAAAELWVSEDSRRLSKMIRRYPDRLWQFPFATAVELYEYDDGSERVPDPSCADVNKAYDGENRPRQYSIAEYELKDDGSTTPHGELRIDDGEYYTKPRGSAGWVKGGPIIFRTVDGLGPRFISCKFVAEESSTSGKLLHYAAIWQKDGFGAASDIWLGQDGPRLIKLVRHFAENDRRPPYPVILEIYDYAPFPHGVDVTDKSATSVTEPY</sequence>
<accession>A0ABU4ZN22</accession>
<evidence type="ECO:0008006" key="3">
    <source>
        <dbReference type="Google" id="ProtNLM"/>
    </source>
</evidence>
<dbReference type="Proteomes" id="UP001276840">
    <property type="component" value="Unassembled WGS sequence"/>
</dbReference>
<organism evidence="1 2">
    <name type="scientific">Mesorhizobium montanum</name>
    <dbReference type="NCBI Taxonomy" id="3072323"/>
    <lineage>
        <taxon>Bacteria</taxon>
        <taxon>Pseudomonadati</taxon>
        <taxon>Pseudomonadota</taxon>
        <taxon>Alphaproteobacteria</taxon>
        <taxon>Hyphomicrobiales</taxon>
        <taxon>Phyllobacteriaceae</taxon>
        <taxon>Mesorhizobium</taxon>
    </lineage>
</organism>